<feature type="domain" description="Xylanolytic transcriptional activator regulatory" evidence="4">
    <location>
        <begin position="148"/>
        <end position="225"/>
    </location>
</feature>
<dbReference type="GO" id="GO:0006351">
    <property type="term" value="P:DNA-templated transcription"/>
    <property type="evidence" value="ECO:0007669"/>
    <property type="project" value="InterPro"/>
</dbReference>
<dbReference type="OrthoDB" id="2283488at2759"/>
<evidence type="ECO:0000256" key="1">
    <source>
        <dbReference type="ARBA" id="ARBA00023015"/>
    </source>
</evidence>
<dbReference type="CDD" id="cd12148">
    <property type="entry name" value="fungal_TF_MHR"/>
    <property type="match status" value="1"/>
</dbReference>
<protein>
    <recommendedName>
        <fullName evidence="4">Xylanolytic transcriptional activator regulatory domain-containing protein</fullName>
    </recommendedName>
</protein>
<reference evidence="5" key="1">
    <citation type="submission" date="2020-03" db="EMBL/GenBank/DDBJ databases">
        <title>Draft Genome Sequence of Cylindrodendrum hubeiense.</title>
        <authorList>
            <person name="Buettner E."/>
            <person name="Kellner H."/>
        </authorList>
    </citation>
    <scope>NUCLEOTIDE SEQUENCE</scope>
    <source>
        <strain evidence="5">IHI 201604</strain>
    </source>
</reference>
<dbReference type="GO" id="GO:0008270">
    <property type="term" value="F:zinc ion binding"/>
    <property type="evidence" value="ECO:0007669"/>
    <property type="project" value="InterPro"/>
</dbReference>
<sequence length="557" mass="62074">MDIPLRPNPIGLITPPWDAIKNSNRLQRQQQDVLLDLFWQGYHASHPVLDEASFRKHYNSLWESPSFRKPCPLVDSVLALCIQFGSTYTSFGDCNESTSNTPSTPGREFYLRAQCYLSQNLECQSLMTAQCYFLNAIYLLATNHVNSAHSMVGTAIRVAQSLGLHQEGSGGEPIEESGLGESRKRLWDCLVTLDIQLSIRLGRPFALPDLQSEHHGPYPDNRAEAVGPAYSLSPKSGINWLSFLYERRRLFGLVREIHDEFYAVCEDVLEEIDAPDFYQHAASREKCARFLFEQMKKLKNWAQELPEGLKTPRRNGMPFSVDRSPLDLSHCDPIWLQRQRLILEIEYHSCSIILRRPFISFLPTPALGTLTSDNHCIVTGNSAIAVTNILHQAMKDSDILTGCYQVVNWQQNAMFGLAGFACGYPICPLSPSVRRCMPTAAAVFELARAADKADLANSLKDKTSEILKDFGQKIGIPNLATIPSPRGSGNSTSTNAQSPVNPDLAMMEIGDRIVPGADGLFGIDAENMWTMDCPTGTLLWGDLMRDFGTELMPPIAE</sequence>
<evidence type="ECO:0000256" key="3">
    <source>
        <dbReference type="ARBA" id="ARBA00023242"/>
    </source>
</evidence>
<accession>A0A9P5HHE0</accession>
<comment type="caution">
    <text evidence="5">The sequence shown here is derived from an EMBL/GenBank/DDBJ whole genome shotgun (WGS) entry which is preliminary data.</text>
</comment>
<dbReference type="EMBL" id="JAANBB010000047">
    <property type="protein sequence ID" value="KAF7553321.1"/>
    <property type="molecule type" value="Genomic_DNA"/>
</dbReference>
<proteinExistence type="predicted"/>
<name>A0A9P5HHE0_9HYPO</name>
<keyword evidence="1" id="KW-0805">Transcription regulation</keyword>
<dbReference type="Proteomes" id="UP000722485">
    <property type="component" value="Unassembled WGS sequence"/>
</dbReference>
<keyword evidence="2" id="KW-0804">Transcription</keyword>
<dbReference type="Pfam" id="PF04082">
    <property type="entry name" value="Fungal_trans"/>
    <property type="match status" value="1"/>
</dbReference>
<dbReference type="GO" id="GO:0000981">
    <property type="term" value="F:DNA-binding transcription factor activity, RNA polymerase II-specific"/>
    <property type="evidence" value="ECO:0007669"/>
    <property type="project" value="TreeGrafter"/>
</dbReference>
<dbReference type="SMART" id="SM00906">
    <property type="entry name" value="Fungal_trans"/>
    <property type="match status" value="1"/>
</dbReference>
<dbReference type="GO" id="GO:0000978">
    <property type="term" value="F:RNA polymerase II cis-regulatory region sequence-specific DNA binding"/>
    <property type="evidence" value="ECO:0007669"/>
    <property type="project" value="TreeGrafter"/>
</dbReference>
<dbReference type="PANTHER" id="PTHR47424:SF12">
    <property type="entry name" value="TRANSCRIPTION FACTOR ASQA"/>
    <property type="match status" value="1"/>
</dbReference>
<dbReference type="InterPro" id="IPR007219">
    <property type="entry name" value="XnlR_reg_dom"/>
</dbReference>
<dbReference type="GO" id="GO:0000435">
    <property type="term" value="P:positive regulation of transcription from RNA polymerase II promoter by galactose"/>
    <property type="evidence" value="ECO:0007669"/>
    <property type="project" value="TreeGrafter"/>
</dbReference>
<keyword evidence="6" id="KW-1185">Reference proteome</keyword>
<evidence type="ECO:0000313" key="5">
    <source>
        <dbReference type="EMBL" id="KAF7553321.1"/>
    </source>
</evidence>
<dbReference type="AlphaFoldDB" id="A0A9P5HHE0"/>
<dbReference type="GO" id="GO:0005634">
    <property type="term" value="C:nucleus"/>
    <property type="evidence" value="ECO:0007669"/>
    <property type="project" value="TreeGrafter"/>
</dbReference>
<evidence type="ECO:0000256" key="2">
    <source>
        <dbReference type="ARBA" id="ARBA00023163"/>
    </source>
</evidence>
<dbReference type="InterPro" id="IPR051127">
    <property type="entry name" value="Fungal_SecMet_Regulators"/>
</dbReference>
<organism evidence="5 6">
    <name type="scientific">Cylindrodendrum hubeiense</name>
    <dbReference type="NCBI Taxonomy" id="595255"/>
    <lineage>
        <taxon>Eukaryota</taxon>
        <taxon>Fungi</taxon>
        <taxon>Dikarya</taxon>
        <taxon>Ascomycota</taxon>
        <taxon>Pezizomycotina</taxon>
        <taxon>Sordariomycetes</taxon>
        <taxon>Hypocreomycetidae</taxon>
        <taxon>Hypocreales</taxon>
        <taxon>Nectriaceae</taxon>
        <taxon>Cylindrodendrum</taxon>
    </lineage>
</organism>
<evidence type="ECO:0000313" key="6">
    <source>
        <dbReference type="Proteomes" id="UP000722485"/>
    </source>
</evidence>
<gene>
    <name evidence="5" type="ORF">G7Z17_g3715</name>
</gene>
<keyword evidence="3" id="KW-0539">Nucleus</keyword>
<evidence type="ECO:0000259" key="4">
    <source>
        <dbReference type="SMART" id="SM00906"/>
    </source>
</evidence>
<dbReference type="PANTHER" id="PTHR47424">
    <property type="entry name" value="REGULATORY PROTEIN GAL4"/>
    <property type="match status" value="1"/>
</dbReference>